<evidence type="ECO:0000259" key="3">
    <source>
        <dbReference type="Pfam" id="PF09990"/>
    </source>
</evidence>
<feature type="transmembrane region" description="Helical" evidence="2">
    <location>
        <begin position="85"/>
        <end position="104"/>
    </location>
</feature>
<reference evidence="5" key="1">
    <citation type="journal article" date="2019" name="Int. J. Syst. Evol. Microbiol.">
        <title>The Global Catalogue of Microorganisms (GCM) 10K type strain sequencing project: providing services to taxonomists for standard genome sequencing and annotation.</title>
        <authorList>
            <consortium name="The Broad Institute Genomics Platform"/>
            <consortium name="The Broad Institute Genome Sequencing Center for Infectious Disease"/>
            <person name="Wu L."/>
            <person name="Ma J."/>
        </authorList>
    </citation>
    <scope>NUCLEOTIDE SEQUENCE [LARGE SCALE GENOMIC DNA]</scope>
    <source>
        <strain evidence="5">JCM 13249</strain>
    </source>
</reference>
<organism evidence="4 5">
    <name type="scientific">Luedemannella helvata</name>
    <dbReference type="NCBI Taxonomy" id="349315"/>
    <lineage>
        <taxon>Bacteria</taxon>
        <taxon>Bacillati</taxon>
        <taxon>Actinomycetota</taxon>
        <taxon>Actinomycetes</taxon>
        <taxon>Micromonosporales</taxon>
        <taxon>Micromonosporaceae</taxon>
        <taxon>Luedemannella</taxon>
    </lineage>
</organism>
<keyword evidence="5" id="KW-1185">Reference proteome</keyword>
<keyword evidence="2" id="KW-0472">Membrane</keyword>
<gene>
    <name evidence="4" type="ORF">GCM10009681_36340</name>
</gene>
<evidence type="ECO:0000313" key="4">
    <source>
        <dbReference type="EMBL" id="GAA1761929.1"/>
    </source>
</evidence>
<comment type="caution">
    <text evidence="4">The sequence shown here is derived from an EMBL/GenBank/DDBJ whole genome shotgun (WGS) entry which is preliminary data.</text>
</comment>
<feature type="transmembrane region" description="Helical" evidence="2">
    <location>
        <begin position="110"/>
        <end position="128"/>
    </location>
</feature>
<keyword evidence="2" id="KW-0812">Transmembrane</keyword>
<dbReference type="Pfam" id="PF09990">
    <property type="entry name" value="DUF2231"/>
    <property type="match status" value="1"/>
</dbReference>
<dbReference type="EMBL" id="BAAALS010000017">
    <property type="protein sequence ID" value="GAA1761929.1"/>
    <property type="molecule type" value="Genomic_DNA"/>
</dbReference>
<keyword evidence="2" id="KW-1133">Transmembrane helix</keyword>
<protein>
    <recommendedName>
        <fullName evidence="3">DUF2231 domain-containing protein</fullName>
    </recommendedName>
</protein>
<evidence type="ECO:0000256" key="2">
    <source>
        <dbReference type="SAM" id="Phobius"/>
    </source>
</evidence>
<name>A0ABP4WX55_9ACTN</name>
<feature type="region of interest" description="Disordered" evidence="1">
    <location>
        <begin position="169"/>
        <end position="256"/>
    </location>
</feature>
<proteinExistence type="predicted"/>
<dbReference type="InterPro" id="IPR019251">
    <property type="entry name" value="DUF2231_TM"/>
</dbReference>
<sequence length="256" mass="26267">MRSRTRVQGEPVSPMLAMLALGIFANVLLLDLGGLVADFSFFGLVAFWSMLAGLVAALPAAVAAIMDMLAAPSDSVRSAITRHGLADIGMVGLFGVVWLGRLAGQREGNGWYLAVEALAFAIGMAGAWSTRGRMLAERPPATEPSPLIASGAGLTVLDTVRLTWPPRTVTTDTAQSGATAPEDTAAATDDDSTPEATAATNDDASDDVTAVIDTAAVEDALASRESADEPPADGHAAETVRLPGPRATPEVTRAAA</sequence>
<feature type="compositionally biased region" description="Low complexity" evidence="1">
    <location>
        <begin position="178"/>
        <end position="187"/>
    </location>
</feature>
<feature type="domain" description="DUF2231" evidence="3">
    <location>
        <begin position="9"/>
        <end position="129"/>
    </location>
</feature>
<evidence type="ECO:0000256" key="1">
    <source>
        <dbReference type="SAM" id="MobiDB-lite"/>
    </source>
</evidence>
<feature type="transmembrane region" description="Helical" evidence="2">
    <location>
        <begin position="12"/>
        <end position="29"/>
    </location>
</feature>
<accession>A0ABP4WX55</accession>
<dbReference type="RefSeq" id="WP_344083107.1">
    <property type="nucleotide sequence ID" value="NZ_BAAALS010000017.1"/>
</dbReference>
<feature type="compositionally biased region" description="Low complexity" evidence="1">
    <location>
        <begin position="194"/>
        <end position="210"/>
    </location>
</feature>
<feature type="transmembrane region" description="Helical" evidence="2">
    <location>
        <begin position="41"/>
        <end position="65"/>
    </location>
</feature>
<evidence type="ECO:0000313" key="5">
    <source>
        <dbReference type="Proteomes" id="UP001500655"/>
    </source>
</evidence>
<dbReference type="Proteomes" id="UP001500655">
    <property type="component" value="Unassembled WGS sequence"/>
</dbReference>